<proteinExistence type="predicted"/>
<evidence type="ECO:0000256" key="1">
    <source>
        <dbReference type="SAM" id="Phobius"/>
    </source>
</evidence>
<organism evidence="3 4">
    <name type="scientific">Geodia barretti</name>
    <name type="common">Barrett's horny sponge</name>
    <dbReference type="NCBI Taxonomy" id="519541"/>
    <lineage>
        <taxon>Eukaryota</taxon>
        <taxon>Metazoa</taxon>
        <taxon>Porifera</taxon>
        <taxon>Demospongiae</taxon>
        <taxon>Heteroscleromorpha</taxon>
        <taxon>Tetractinellida</taxon>
        <taxon>Astrophorina</taxon>
        <taxon>Geodiidae</taxon>
        <taxon>Geodia</taxon>
    </lineage>
</organism>
<accession>A0AA35XES6</accession>
<keyword evidence="1" id="KW-0812">Transmembrane</keyword>
<keyword evidence="2" id="KW-0732">Signal</keyword>
<evidence type="ECO:0000313" key="4">
    <source>
        <dbReference type="Proteomes" id="UP001174909"/>
    </source>
</evidence>
<protein>
    <submittedName>
        <fullName evidence="3">Tetraspanin-31</fullName>
    </submittedName>
</protein>
<keyword evidence="4" id="KW-1185">Reference proteome</keyword>
<comment type="caution">
    <text evidence="3">The sequence shown here is derived from an EMBL/GenBank/DDBJ whole genome shotgun (WGS) entry which is preliminary data.</text>
</comment>
<evidence type="ECO:0000256" key="2">
    <source>
        <dbReference type="SAM" id="SignalP"/>
    </source>
</evidence>
<dbReference type="EMBL" id="CASHTH010004204">
    <property type="protein sequence ID" value="CAI8054714.1"/>
    <property type="molecule type" value="Genomic_DNA"/>
</dbReference>
<evidence type="ECO:0000313" key="3">
    <source>
        <dbReference type="EMBL" id="CAI8054714.1"/>
    </source>
</evidence>
<gene>
    <name evidence="3" type="ORF">GBAR_LOCUS29841</name>
</gene>
<sequence>MVSLGLSGIVLFAVSVAALAAPDSYQTSFFDTTWRRLGSRDKQSIQDHFDCCGFNNESRHIIYNSPDDDGCDTGCNHIAHPFCNTSALTKHKKCCHGDGNPGNAMELTCEVETPFGNCSVLRQCESCPACYTSWKKGVSDTVWLAGSFGLIFSFTQVVGIVLSCRFRNLKDPDADPRAFF</sequence>
<keyword evidence="1" id="KW-0472">Membrane</keyword>
<reference evidence="3" key="1">
    <citation type="submission" date="2023-03" db="EMBL/GenBank/DDBJ databases">
        <authorList>
            <person name="Steffen K."/>
            <person name="Cardenas P."/>
        </authorList>
    </citation>
    <scope>NUCLEOTIDE SEQUENCE</scope>
</reference>
<feature type="transmembrane region" description="Helical" evidence="1">
    <location>
        <begin position="142"/>
        <end position="162"/>
    </location>
</feature>
<feature type="chain" id="PRO_5041410943" evidence="2">
    <location>
        <begin position="21"/>
        <end position="180"/>
    </location>
</feature>
<dbReference type="Proteomes" id="UP001174909">
    <property type="component" value="Unassembled WGS sequence"/>
</dbReference>
<dbReference type="AlphaFoldDB" id="A0AA35XES6"/>
<name>A0AA35XES6_GEOBA</name>
<feature type="signal peptide" evidence="2">
    <location>
        <begin position="1"/>
        <end position="20"/>
    </location>
</feature>
<keyword evidence="1" id="KW-1133">Transmembrane helix</keyword>